<dbReference type="PANTHER" id="PTHR43124:SF3">
    <property type="entry name" value="CHLORAMPHENICOL EFFLUX PUMP RV0191"/>
    <property type="match status" value="1"/>
</dbReference>
<dbReference type="GO" id="GO:0005886">
    <property type="term" value="C:plasma membrane"/>
    <property type="evidence" value="ECO:0007669"/>
    <property type="project" value="UniProtKB-SubCell"/>
</dbReference>
<dbReference type="Gene3D" id="1.20.1250.20">
    <property type="entry name" value="MFS general substrate transporter like domains"/>
    <property type="match status" value="1"/>
</dbReference>
<protein>
    <submittedName>
        <fullName evidence="8">MFS transporter</fullName>
    </submittedName>
</protein>
<name>A0A511HDN6_9BACT</name>
<feature type="transmembrane region" description="Helical" evidence="6">
    <location>
        <begin position="260"/>
        <end position="276"/>
    </location>
</feature>
<feature type="transmembrane region" description="Helical" evidence="6">
    <location>
        <begin position="113"/>
        <end position="134"/>
    </location>
</feature>
<evidence type="ECO:0000256" key="4">
    <source>
        <dbReference type="ARBA" id="ARBA00022989"/>
    </source>
</evidence>
<dbReference type="NCBIfam" id="NF038077">
    <property type="entry name" value="MFS_export_MxcK"/>
    <property type="match status" value="1"/>
</dbReference>
<evidence type="ECO:0000256" key="5">
    <source>
        <dbReference type="ARBA" id="ARBA00023136"/>
    </source>
</evidence>
<dbReference type="SUPFAM" id="SSF103473">
    <property type="entry name" value="MFS general substrate transporter"/>
    <property type="match status" value="1"/>
</dbReference>
<dbReference type="InterPro" id="IPR036259">
    <property type="entry name" value="MFS_trans_sf"/>
</dbReference>
<dbReference type="EMBL" id="BJVY01000016">
    <property type="protein sequence ID" value="GEL71534.1"/>
    <property type="molecule type" value="Genomic_DNA"/>
</dbReference>
<dbReference type="InterPro" id="IPR050189">
    <property type="entry name" value="MFS_Efflux_Transporters"/>
</dbReference>
<comment type="subcellular location">
    <subcellularLocation>
        <location evidence="1">Cell membrane</location>
        <topology evidence="1">Multi-pass membrane protein</topology>
    </subcellularLocation>
</comment>
<feature type="transmembrane region" description="Helical" evidence="6">
    <location>
        <begin position="379"/>
        <end position="401"/>
    </location>
</feature>
<dbReference type="AlphaFoldDB" id="A0A511HDN6"/>
<evidence type="ECO:0000313" key="8">
    <source>
        <dbReference type="EMBL" id="GEL71534.1"/>
    </source>
</evidence>
<keyword evidence="4 6" id="KW-1133">Transmembrane helix</keyword>
<feature type="transmembrane region" description="Helical" evidence="6">
    <location>
        <begin position="55"/>
        <end position="80"/>
    </location>
</feature>
<sequence>MRPESLEPFVTASFTPRQERLLILLLAGVQFTHLLDFMIVLPLGPEFMRLFSLSAAQFGTLVSSYTLASAAMGVLGLAWVDRFGRRSTLLVILGGFITATLACGAAQSHAWLLVARSIAGGCAGLMGAVIMSIIADTIPGERRGQAIGTVMSSLGLSAVAGVPLSLGMANMLGWRAPFWAIGILGALLWFGLLAVLPRLDAHVTPDSGRQAPSVTALFTPGFALGWLLTFSVAFSSFLLIPYLSAFMVGNLGLKQTDLPWVYLAGGAATLLAARQVGRWVDRFGPARVLGLLLVGTMVPHLGFTHLPAAPLPVVMGAFVLFMSLTSTRPIPTIALISAKVPPPLRGRYMAMNMAASDGASGLAAWASGLMLATTPAGELVGFGLAGWLAVGVTTISLFILWTFGRGAVPLNAAPTPR</sequence>
<dbReference type="PROSITE" id="PS50850">
    <property type="entry name" value="MFS"/>
    <property type="match status" value="1"/>
</dbReference>
<gene>
    <name evidence="8" type="ORF">MVI01_33180</name>
</gene>
<comment type="caution">
    <text evidence="8">The sequence shown here is derived from an EMBL/GenBank/DDBJ whole genome shotgun (WGS) entry which is preliminary data.</text>
</comment>
<feature type="transmembrane region" description="Helical" evidence="6">
    <location>
        <begin position="178"/>
        <end position="196"/>
    </location>
</feature>
<evidence type="ECO:0000256" key="3">
    <source>
        <dbReference type="ARBA" id="ARBA00022692"/>
    </source>
</evidence>
<feature type="transmembrane region" description="Helical" evidence="6">
    <location>
        <begin position="217"/>
        <end position="240"/>
    </location>
</feature>
<organism evidence="8 9">
    <name type="scientific">Myxococcus virescens</name>
    <dbReference type="NCBI Taxonomy" id="83456"/>
    <lineage>
        <taxon>Bacteria</taxon>
        <taxon>Pseudomonadati</taxon>
        <taxon>Myxococcota</taxon>
        <taxon>Myxococcia</taxon>
        <taxon>Myxococcales</taxon>
        <taxon>Cystobacterineae</taxon>
        <taxon>Myxococcaceae</taxon>
        <taxon>Myxococcus</taxon>
    </lineage>
</organism>
<accession>A0A511HDN6</accession>
<keyword evidence="3 6" id="KW-0812">Transmembrane</keyword>
<evidence type="ECO:0000256" key="2">
    <source>
        <dbReference type="ARBA" id="ARBA00022475"/>
    </source>
</evidence>
<dbReference type="CDD" id="cd17324">
    <property type="entry name" value="MFS_NepI_like"/>
    <property type="match status" value="1"/>
</dbReference>
<reference evidence="8 9" key="1">
    <citation type="submission" date="2019-07" db="EMBL/GenBank/DDBJ databases">
        <title>Whole genome shotgun sequence of Myxococcus virescens NBRC 100334.</title>
        <authorList>
            <person name="Hosoyama A."/>
            <person name="Uohara A."/>
            <person name="Ohji S."/>
            <person name="Ichikawa N."/>
        </authorList>
    </citation>
    <scope>NUCLEOTIDE SEQUENCE [LARGE SCALE GENOMIC DNA]</scope>
    <source>
        <strain evidence="8 9">NBRC 100334</strain>
    </source>
</reference>
<dbReference type="InterPro" id="IPR011701">
    <property type="entry name" value="MFS"/>
</dbReference>
<keyword evidence="5 6" id="KW-0472">Membrane</keyword>
<evidence type="ECO:0000256" key="1">
    <source>
        <dbReference type="ARBA" id="ARBA00004651"/>
    </source>
</evidence>
<feature type="transmembrane region" description="Helical" evidence="6">
    <location>
        <begin position="87"/>
        <end position="107"/>
    </location>
</feature>
<feature type="transmembrane region" description="Helical" evidence="6">
    <location>
        <begin position="146"/>
        <end position="166"/>
    </location>
</feature>
<feature type="transmembrane region" description="Helical" evidence="6">
    <location>
        <begin position="21"/>
        <end position="43"/>
    </location>
</feature>
<feature type="domain" description="Major facilitator superfamily (MFS) profile" evidence="7">
    <location>
        <begin position="22"/>
        <end position="408"/>
    </location>
</feature>
<dbReference type="GO" id="GO:0022857">
    <property type="term" value="F:transmembrane transporter activity"/>
    <property type="evidence" value="ECO:0007669"/>
    <property type="project" value="InterPro"/>
</dbReference>
<dbReference type="Proteomes" id="UP000321224">
    <property type="component" value="Unassembled WGS sequence"/>
</dbReference>
<dbReference type="PANTHER" id="PTHR43124">
    <property type="entry name" value="PURINE EFFLUX PUMP PBUE"/>
    <property type="match status" value="1"/>
</dbReference>
<dbReference type="InterPro" id="IPR020846">
    <property type="entry name" value="MFS_dom"/>
</dbReference>
<proteinExistence type="predicted"/>
<dbReference type="Pfam" id="PF07690">
    <property type="entry name" value="MFS_1"/>
    <property type="match status" value="2"/>
</dbReference>
<feature type="transmembrane region" description="Helical" evidence="6">
    <location>
        <begin position="288"/>
        <end position="308"/>
    </location>
</feature>
<evidence type="ECO:0000256" key="6">
    <source>
        <dbReference type="SAM" id="Phobius"/>
    </source>
</evidence>
<evidence type="ECO:0000313" key="9">
    <source>
        <dbReference type="Proteomes" id="UP000321224"/>
    </source>
</evidence>
<evidence type="ECO:0000259" key="7">
    <source>
        <dbReference type="PROSITE" id="PS50850"/>
    </source>
</evidence>
<keyword evidence="2" id="KW-1003">Cell membrane</keyword>